<dbReference type="RefSeq" id="WP_101578478.1">
    <property type="nucleotide sequence ID" value="NZ_PGVA01000042.1"/>
</dbReference>
<sequence length="138" mass="16128">MSRAVGVLLLALCLFFAGTYWYTERQINKEPEIIGDFSISVSTSPNKVNIVEIKEMYEEFTEAKEGTTEPAFHSLRIYYGEYGSVLDKYKELEVNDVQEIDYFDFHWKDDEHVTVQVFSRNEQGKSYMSQSFDFNISN</sequence>
<dbReference type="Proteomes" id="UP000235114">
    <property type="component" value="Unassembled WGS sequence"/>
</dbReference>
<dbReference type="AlphaFoldDB" id="A0A2N5GIV6"/>
<reference evidence="1 3" key="1">
    <citation type="submission" date="2017-11" db="EMBL/GenBank/DDBJ databases">
        <title>Comparitive Functional Genomics of Dry Heat Resistant strains isolated from the Viking Spacecraft.</title>
        <authorList>
            <person name="Seuylemezian A."/>
            <person name="Cooper K."/>
            <person name="Vaishampayan P."/>
        </authorList>
    </citation>
    <scope>NUCLEOTIDE SEQUENCE [LARGE SCALE GENOMIC DNA]</scope>
    <source>
        <strain evidence="1 3">M4.6</strain>
    </source>
</reference>
<name>A0A2N5GIV6_9BACI</name>
<gene>
    <name evidence="1" type="ORF">CU635_16470</name>
    <name evidence="2" type="ORF">CVD25_22360</name>
</gene>
<protein>
    <submittedName>
        <fullName evidence="1">Uncharacterized protein</fullName>
    </submittedName>
</protein>
<evidence type="ECO:0000313" key="3">
    <source>
        <dbReference type="Proteomes" id="UP000234951"/>
    </source>
</evidence>
<dbReference type="OrthoDB" id="2909029at2"/>
<proteinExistence type="predicted"/>
<evidence type="ECO:0000313" key="4">
    <source>
        <dbReference type="Proteomes" id="UP000235114"/>
    </source>
</evidence>
<dbReference type="EMBL" id="PGVA01000042">
    <property type="protein sequence ID" value="PLR80957.1"/>
    <property type="molecule type" value="Genomic_DNA"/>
</dbReference>
<keyword evidence="4" id="KW-1185">Reference proteome</keyword>
<evidence type="ECO:0000313" key="2">
    <source>
        <dbReference type="EMBL" id="PLR88583.1"/>
    </source>
</evidence>
<accession>A0A2N5GIV6</accession>
<comment type="caution">
    <text evidence="1">The sequence shown here is derived from an EMBL/GenBank/DDBJ whole genome shotgun (WGS) entry which is preliminary data.</text>
</comment>
<reference evidence="2 4" key="2">
    <citation type="submission" date="2017-12" db="EMBL/GenBank/DDBJ databases">
        <title>Comparative Functional Genomics of Dry Heat Resistant strains isolated from the Viking Spacecraft.</title>
        <authorList>
            <person name="Seuylemezian A."/>
            <person name="Cooper K."/>
            <person name="Vaishampayan P."/>
        </authorList>
    </citation>
    <scope>NUCLEOTIDE SEQUENCE [LARGE SCALE GENOMIC DNA]</scope>
    <source>
        <strain evidence="2 4">ATCC 29669</strain>
    </source>
</reference>
<organism evidence="1 3">
    <name type="scientific">Bacillus canaveralius</name>
    <dbReference type="NCBI Taxonomy" id="1403243"/>
    <lineage>
        <taxon>Bacteria</taxon>
        <taxon>Bacillati</taxon>
        <taxon>Bacillota</taxon>
        <taxon>Bacilli</taxon>
        <taxon>Bacillales</taxon>
        <taxon>Bacillaceae</taxon>
        <taxon>Bacillus</taxon>
    </lineage>
</organism>
<evidence type="ECO:0000313" key="1">
    <source>
        <dbReference type="EMBL" id="PLR80957.1"/>
    </source>
</evidence>
<dbReference type="Proteomes" id="UP000234951">
    <property type="component" value="Unassembled WGS sequence"/>
</dbReference>
<dbReference type="EMBL" id="PGVD01000098">
    <property type="protein sequence ID" value="PLR88583.1"/>
    <property type="molecule type" value="Genomic_DNA"/>
</dbReference>